<feature type="non-terminal residue" evidence="1">
    <location>
        <position position="1"/>
    </location>
</feature>
<evidence type="ECO:0000313" key="1">
    <source>
        <dbReference type="EMBL" id="URE76578.1"/>
    </source>
</evidence>
<dbReference type="Proteomes" id="UP001156385">
    <property type="component" value="Segment"/>
</dbReference>
<keyword evidence="2" id="KW-1185">Reference proteome</keyword>
<evidence type="ECO:0000313" key="2">
    <source>
        <dbReference type="Proteomes" id="UP001156385"/>
    </source>
</evidence>
<protein>
    <submittedName>
        <fullName evidence="1">Uncharacterized protein</fullName>
    </submittedName>
</protein>
<dbReference type="EMBL" id="ON470592">
    <property type="protein sequence ID" value="URE76578.1"/>
    <property type="molecule type" value="Genomic_DNA"/>
</dbReference>
<reference evidence="1" key="1">
    <citation type="submission" date="2022-05" db="EMBL/GenBank/DDBJ databases">
        <authorList>
            <person name="Lopez-Diaz M."/>
            <person name="Bleriot I."/>
            <person name="Pacios O."/>
            <person name="Fernandez-Garcia L."/>
            <person name="Blasco L."/>
            <person name="Ambroa A."/>
            <person name="Ortiz-Cartagena C."/>
            <person name="Woodford N."/>
            <person name="Ellington M.J."/>
            <person name="Tomas M."/>
        </authorList>
    </citation>
    <scope>NUCLEOTIDE SEQUENCE</scope>
</reference>
<organism evidence="1 2">
    <name type="scientific">Escherichia phage vB_EcoM-613R3</name>
    <dbReference type="NCBI Taxonomy" id="2946085"/>
    <lineage>
        <taxon>Viruses</taxon>
        <taxon>Duplodnaviria</taxon>
        <taxon>Heunggongvirae</taxon>
        <taxon>Uroviricota</taxon>
        <taxon>Caudoviricetes</taxon>
        <taxon>Peduoviridae</taxon>
        <taxon>Inibicvirus</taxon>
        <taxon>Inibicvirus 613R3</taxon>
    </lineage>
</organism>
<name>A0A9E7LG60_9CAUD</name>
<accession>A0A9E7LG60</accession>
<proteinExistence type="predicted"/>
<sequence>NGKYTRFMSAMTSLNGVIVKDLAPM</sequence>